<dbReference type="AlphaFoldDB" id="A0A172TM90"/>
<dbReference type="SUPFAM" id="SSF50475">
    <property type="entry name" value="FMN-binding split barrel"/>
    <property type="match status" value="1"/>
</dbReference>
<dbReference type="OrthoDB" id="9796486at2"/>
<dbReference type="PANTHER" id="PTHR42815:SF2">
    <property type="entry name" value="FAD-BINDING, PUTATIVE (AFU_ORTHOLOGUE AFUA_6G07600)-RELATED"/>
    <property type="match status" value="1"/>
</dbReference>
<organism evidence="2 3">
    <name type="scientific">Paenibacillus swuensis</name>
    <dbReference type="NCBI Taxonomy" id="1178515"/>
    <lineage>
        <taxon>Bacteria</taxon>
        <taxon>Bacillati</taxon>
        <taxon>Bacillota</taxon>
        <taxon>Bacilli</taxon>
        <taxon>Bacillales</taxon>
        <taxon>Paenibacillaceae</taxon>
        <taxon>Paenibacillus</taxon>
    </lineage>
</organism>
<dbReference type="Proteomes" id="UP000076927">
    <property type="component" value="Chromosome"/>
</dbReference>
<name>A0A172TM90_9BACL</name>
<protein>
    <recommendedName>
        <fullName evidence="1">Pyridoxamine 5'-phosphate oxidase N-terminal domain-containing protein</fullName>
    </recommendedName>
</protein>
<dbReference type="Pfam" id="PF01243">
    <property type="entry name" value="PNPOx_N"/>
    <property type="match status" value="1"/>
</dbReference>
<dbReference type="InterPro" id="IPR011576">
    <property type="entry name" value="Pyridox_Oxase_N"/>
</dbReference>
<dbReference type="EMBL" id="CP011388">
    <property type="protein sequence ID" value="ANE48189.1"/>
    <property type="molecule type" value="Genomic_DNA"/>
</dbReference>
<evidence type="ECO:0000259" key="1">
    <source>
        <dbReference type="Pfam" id="PF01243"/>
    </source>
</evidence>
<dbReference type="PATRIC" id="fig|1178515.4.peg.4037"/>
<gene>
    <name evidence="2" type="ORF">SY83_19955</name>
</gene>
<dbReference type="STRING" id="1178515.SY83_19955"/>
<dbReference type="PANTHER" id="PTHR42815">
    <property type="entry name" value="FAD-BINDING, PUTATIVE (AFU_ORTHOLOGUE AFUA_6G07600)-RELATED"/>
    <property type="match status" value="1"/>
</dbReference>
<proteinExistence type="predicted"/>
<evidence type="ECO:0000313" key="3">
    <source>
        <dbReference type="Proteomes" id="UP000076927"/>
    </source>
</evidence>
<keyword evidence="3" id="KW-1185">Reference proteome</keyword>
<dbReference type="KEGG" id="pswu:SY83_19955"/>
<sequence>MKNIYHIGERTVQARAGEVQFAEQNAKIISDRFSKGIATFFKSQTFAVLASKDNAGRVWTTFLVGEPGFIEVVDESMLRIETVIPNEDPIRIGEALIQNAGLIVIDTNIRVRIRVNGNIRRQGGSLLLNADQVYGNCPKYIQQRTMLASEGYGRRIVDSNRGVSLTIRQQRWINEADTFYIGTTSPDGAMDASHRGGNPGFVLVQDEKTLLFPDYAGNSMFNTLGNLLIEPSAGLLFLNYSNASSLHVSGEAEIVWDEKELIRFRGANRCVRFSIKETLELFEVGGMRWSEADMSPFNP</sequence>
<reference evidence="2 3" key="1">
    <citation type="submission" date="2015-01" db="EMBL/GenBank/DDBJ databases">
        <title>Paenibacillus swuensis/DY6/whole genome sequencing.</title>
        <authorList>
            <person name="Kim M.K."/>
            <person name="Srinivasan S."/>
            <person name="Lee J.-J."/>
        </authorList>
    </citation>
    <scope>NUCLEOTIDE SEQUENCE [LARGE SCALE GENOMIC DNA]</scope>
    <source>
        <strain evidence="2 3">DY6</strain>
    </source>
</reference>
<dbReference type="Gene3D" id="2.30.110.10">
    <property type="entry name" value="Electron Transport, Fmn-binding Protein, Chain A"/>
    <property type="match status" value="1"/>
</dbReference>
<dbReference type="InterPro" id="IPR012349">
    <property type="entry name" value="Split_barrel_FMN-bd"/>
</dbReference>
<accession>A0A172TM90</accession>
<evidence type="ECO:0000313" key="2">
    <source>
        <dbReference type="EMBL" id="ANE48189.1"/>
    </source>
</evidence>
<feature type="domain" description="Pyridoxamine 5'-phosphate oxidase N-terminal" evidence="1">
    <location>
        <begin position="169"/>
        <end position="264"/>
    </location>
</feature>
<dbReference type="RefSeq" id="WP_068609728.1">
    <property type="nucleotide sequence ID" value="NZ_CP011388.1"/>
</dbReference>